<sequence length="90" mass="10140">MRTTWPVAVAASMELIWVGIDRVLLLEEQDAYVLCRIFHKNNIGPPCGNRYTPFMEEEWDGEGVALIPVVNDSVRVEPLPVAGVNPEKYL</sequence>
<protein>
    <recommendedName>
        <fullName evidence="3">NAC domain-containing protein</fullName>
    </recommendedName>
</protein>
<organism evidence="1 2">
    <name type="scientific">Brassica oleracea var. oleracea</name>
    <dbReference type="NCBI Taxonomy" id="109376"/>
    <lineage>
        <taxon>Eukaryota</taxon>
        <taxon>Viridiplantae</taxon>
        <taxon>Streptophyta</taxon>
        <taxon>Embryophyta</taxon>
        <taxon>Tracheophyta</taxon>
        <taxon>Spermatophyta</taxon>
        <taxon>Magnoliopsida</taxon>
        <taxon>eudicotyledons</taxon>
        <taxon>Gunneridae</taxon>
        <taxon>Pentapetalae</taxon>
        <taxon>rosids</taxon>
        <taxon>malvids</taxon>
        <taxon>Brassicales</taxon>
        <taxon>Brassicaceae</taxon>
        <taxon>Brassiceae</taxon>
        <taxon>Brassica</taxon>
    </lineage>
</organism>
<reference evidence="1" key="2">
    <citation type="submission" date="2015-03" db="UniProtKB">
        <authorList>
            <consortium name="EnsemblPlants"/>
        </authorList>
    </citation>
    <scope>IDENTIFICATION</scope>
</reference>
<evidence type="ECO:0008006" key="3">
    <source>
        <dbReference type="Google" id="ProtNLM"/>
    </source>
</evidence>
<reference evidence="1 2" key="1">
    <citation type="journal article" date="2014" name="Genome Biol.">
        <title>Transcriptome and methylome profiling reveals relics of genome dominance in the mesopolyploid Brassica oleracea.</title>
        <authorList>
            <person name="Parkin I.A."/>
            <person name="Koh C."/>
            <person name="Tang H."/>
            <person name="Robinson S.J."/>
            <person name="Kagale S."/>
            <person name="Clarke W.E."/>
            <person name="Town C.D."/>
            <person name="Nixon J."/>
            <person name="Krishnakumar V."/>
            <person name="Bidwell S.L."/>
            <person name="Denoeud F."/>
            <person name="Belcram H."/>
            <person name="Links M.G."/>
            <person name="Just J."/>
            <person name="Clarke C."/>
            <person name="Bender T."/>
            <person name="Huebert T."/>
            <person name="Mason A.S."/>
            <person name="Pires J.C."/>
            <person name="Barker G."/>
            <person name="Moore J."/>
            <person name="Walley P.G."/>
            <person name="Manoli S."/>
            <person name="Batley J."/>
            <person name="Edwards D."/>
            <person name="Nelson M.N."/>
            <person name="Wang X."/>
            <person name="Paterson A.H."/>
            <person name="King G."/>
            <person name="Bancroft I."/>
            <person name="Chalhoub B."/>
            <person name="Sharpe A.G."/>
        </authorList>
    </citation>
    <scope>NUCLEOTIDE SEQUENCE</scope>
    <source>
        <strain evidence="1 2">cv. TO1000</strain>
    </source>
</reference>
<dbReference type="Gramene" id="Bo8g108150.1">
    <property type="protein sequence ID" value="Bo8g108150.1"/>
    <property type="gene ID" value="Bo8g108150"/>
</dbReference>
<dbReference type="EnsemblPlants" id="Bo8g108150.1">
    <property type="protein sequence ID" value="Bo8g108150.1"/>
    <property type="gene ID" value="Bo8g108150"/>
</dbReference>
<dbReference type="Proteomes" id="UP000032141">
    <property type="component" value="Chromosome C8"/>
</dbReference>
<keyword evidence="2" id="KW-1185">Reference proteome</keyword>
<dbReference type="HOGENOM" id="CLU_2443944_0_0_1"/>
<proteinExistence type="predicted"/>
<name>A0A0D3DXR5_BRAOL</name>
<accession>A0A0D3DXR5</accession>
<dbReference type="AlphaFoldDB" id="A0A0D3DXR5"/>
<evidence type="ECO:0000313" key="1">
    <source>
        <dbReference type="EnsemblPlants" id="Bo8g108150.1"/>
    </source>
</evidence>
<evidence type="ECO:0000313" key="2">
    <source>
        <dbReference type="Proteomes" id="UP000032141"/>
    </source>
</evidence>